<feature type="transmembrane region" description="Helical" evidence="1">
    <location>
        <begin position="145"/>
        <end position="161"/>
    </location>
</feature>
<dbReference type="RefSeq" id="WP_179489372.1">
    <property type="nucleotide sequence ID" value="NZ_JACCCW010000001.1"/>
</dbReference>
<comment type="caution">
    <text evidence="2">The sequence shown here is derived from an EMBL/GenBank/DDBJ whole genome shotgun (WGS) entry which is preliminary data.</text>
</comment>
<proteinExistence type="predicted"/>
<gene>
    <name evidence="2" type="ORF">HDF17_001544</name>
</gene>
<feature type="transmembrane region" description="Helical" evidence="1">
    <location>
        <begin position="86"/>
        <end position="105"/>
    </location>
</feature>
<keyword evidence="1" id="KW-0472">Membrane</keyword>
<dbReference type="AlphaFoldDB" id="A0A7Y9TKI1"/>
<feature type="transmembrane region" description="Helical" evidence="1">
    <location>
        <begin position="21"/>
        <end position="41"/>
    </location>
</feature>
<feature type="transmembrane region" description="Helical" evidence="1">
    <location>
        <begin position="292"/>
        <end position="309"/>
    </location>
</feature>
<sequence>MTELKRVEGESIPDPRWPTSFLLAIVVLTMCFADYWAYSIAYHQAPTIYLDIVQGTASAPAQYRVGVILLAHFLAQHGHLGLRHTLTLIDTSAAFITVFTLFYLLRRSKIYCQADPVRRWFAAAGLVVLTQFYFAWMVWYQRPETLTNAATVALMLLLLTVRPPLPKTSAWVITGLCMLGLAVIQGFVRADVAFAFHIGILLVCLTRAGEGLSLPRAVQAVVSVMAILLAGGIQYYLMKIKYPHATYGTTAPIQLIDNLTHLNIAFLLFIGPYAWTVAILLTKQREQFRGPIAALVCGSIVFFGMWLTFGRAEEVRIFMPFALSLAPLTIETAMRRFLPHNQ</sequence>
<evidence type="ECO:0000313" key="3">
    <source>
        <dbReference type="Proteomes" id="UP000589520"/>
    </source>
</evidence>
<keyword evidence="3" id="KW-1185">Reference proteome</keyword>
<dbReference type="Proteomes" id="UP000589520">
    <property type="component" value="Unassembled WGS sequence"/>
</dbReference>
<feature type="transmembrane region" description="Helical" evidence="1">
    <location>
        <begin position="117"/>
        <end position="139"/>
    </location>
</feature>
<dbReference type="EMBL" id="JACCCW010000001">
    <property type="protein sequence ID" value="NYF79257.1"/>
    <property type="molecule type" value="Genomic_DNA"/>
</dbReference>
<keyword evidence="1" id="KW-1133">Transmembrane helix</keyword>
<feature type="transmembrane region" description="Helical" evidence="1">
    <location>
        <begin position="217"/>
        <end position="238"/>
    </location>
</feature>
<reference evidence="2 3" key="1">
    <citation type="submission" date="2020-07" db="EMBL/GenBank/DDBJ databases">
        <title>Genomic Encyclopedia of Type Strains, Phase IV (KMG-V): Genome sequencing to study the core and pangenomes of soil and plant-associated prokaryotes.</title>
        <authorList>
            <person name="Whitman W."/>
        </authorList>
    </citation>
    <scope>NUCLEOTIDE SEQUENCE [LARGE SCALE GENOMIC DNA]</scope>
    <source>
        <strain evidence="2 3">X4EP2</strain>
    </source>
</reference>
<accession>A0A7Y9TKI1</accession>
<organism evidence="2 3">
    <name type="scientific">Granulicella arctica</name>
    <dbReference type="NCBI Taxonomy" id="940613"/>
    <lineage>
        <taxon>Bacteria</taxon>
        <taxon>Pseudomonadati</taxon>
        <taxon>Acidobacteriota</taxon>
        <taxon>Terriglobia</taxon>
        <taxon>Terriglobales</taxon>
        <taxon>Acidobacteriaceae</taxon>
        <taxon>Granulicella</taxon>
    </lineage>
</organism>
<feature type="transmembrane region" description="Helical" evidence="1">
    <location>
        <begin position="258"/>
        <end position="280"/>
    </location>
</feature>
<evidence type="ECO:0000256" key="1">
    <source>
        <dbReference type="SAM" id="Phobius"/>
    </source>
</evidence>
<name>A0A7Y9TKI1_9BACT</name>
<evidence type="ECO:0000313" key="2">
    <source>
        <dbReference type="EMBL" id="NYF79257.1"/>
    </source>
</evidence>
<protein>
    <submittedName>
        <fullName evidence="2">Uncharacterized protein</fullName>
    </submittedName>
</protein>
<keyword evidence="1" id="KW-0812">Transmembrane</keyword>